<dbReference type="SUPFAM" id="SSF46785">
    <property type="entry name" value="Winged helix' DNA-binding domain"/>
    <property type="match status" value="1"/>
</dbReference>
<keyword evidence="3" id="KW-0862">Zinc</keyword>
<evidence type="ECO:0000256" key="6">
    <source>
        <dbReference type="ARBA" id="ARBA00023163"/>
    </source>
</evidence>
<keyword evidence="5" id="KW-0238">DNA-binding</keyword>
<dbReference type="PANTHER" id="PTHR33202:SF22">
    <property type="entry name" value="HYDROGEN PEROXIDE SENSITIVE REPRESSOR"/>
    <property type="match status" value="1"/>
</dbReference>
<accession>A0ABV3Y481</accession>
<keyword evidence="6" id="KW-0804">Transcription</keyword>
<gene>
    <name evidence="7" type="ORF">AB6A68_11065</name>
</gene>
<keyword evidence="8" id="KW-1185">Reference proteome</keyword>
<dbReference type="CDD" id="cd07153">
    <property type="entry name" value="Fur_like"/>
    <property type="match status" value="1"/>
</dbReference>
<dbReference type="InterPro" id="IPR043135">
    <property type="entry name" value="Fur_C"/>
</dbReference>
<evidence type="ECO:0000256" key="1">
    <source>
        <dbReference type="ARBA" id="ARBA00007957"/>
    </source>
</evidence>
<protein>
    <submittedName>
        <fullName evidence="7">Fur family transcriptional regulator</fullName>
    </submittedName>
</protein>
<comment type="caution">
    <text evidence="7">The sequence shown here is derived from an EMBL/GenBank/DDBJ whole genome shotgun (WGS) entry which is preliminary data.</text>
</comment>
<dbReference type="InterPro" id="IPR002481">
    <property type="entry name" value="FUR"/>
</dbReference>
<evidence type="ECO:0000256" key="5">
    <source>
        <dbReference type="ARBA" id="ARBA00023125"/>
    </source>
</evidence>
<dbReference type="Pfam" id="PF01475">
    <property type="entry name" value="FUR"/>
    <property type="match status" value="1"/>
</dbReference>
<evidence type="ECO:0000256" key="2">
    <source>
        <dbReference type="ARBA" id="ARBA00022491"/>
    </source>
</evidence>
<dbReference type="EMBL" id="JBFSHR010000049">
    <property type="protein sequence ID" value="MEX6430367.1"/>
    <property type="molecule type" value="Genomic_DNA"/>
</dbReference>
<dbReference type="Gene3D" id="1.10.10.10">
    <property type="entry name" value="Winged helix-like DNA-binding domain superfamily/Winged helix DNA-binding domain"/>
    <property type="match status" value="1"/>
</dbReference>
<comment type="similarity">
    <text evidence="1">Belongs to the Fur family.</text>
</comment>
<evidence type="ECO:0000256" key="3">
    <source>
        <dbReference type="ARBA" id="ARBA00022833"/>
    </source>
</evidence>
<dbReference type="PANTHER" id="PTHR33202">
    <property type="entry name" value="ZINC UPTAKE REGULATION PROTEIN"/>
    <property type="match status" value="1"/>
</dbReference>
<keyword evidence="4" id="KW-0805">Transcription regulation</keyword>
<evidence type="ECO:0000256" key="4">
    <source>
        <dbReference type="ARBA" id="ARBA00023015"/>
    </source>
</evidence>
<evidence type="ECO:0000313" key="7">
    <source>
        <dbReference type="EMBL" id="MEX6430367.1"/>
    </source>
</evidence>
<dbReference type="Gene3D" id="3.30.1490.190">
    <property type="match status" value="1"/>
</dbReference>
<keyword evidence="2" id="KW-0678">Repressor</keyword>
<evidence type="ECO:0000313" key="8">
    <source>
        <dbReference type="Proteomes" id="UP001560267"/>
    </source>
</evidence>
<organism evidence="7 8">
    <name type="scientific">Ferrimicrobium acidiphilum</name>
    <dbReference type="NCBI Taxonomy" id="121039"/>
    <lineage>
        <taxon>Bacteria</taxon>
        <taxon>Bacillati</taxon>
        <taxon>Actinomycetota</taxon>
        <taxon>Acidimicrobiia</taxon>
        <taxon>Acidimicrobiales</taxon>
        <taxon>Acidimicrobiaceae</taxon>
        <taxon>Ferrimicrobium</taxon>
    </lineage>
</organism>
<proteinExistence type="inferred from homology"/>
<dbReference type="InterPro" id="IPR036388">
    <property type="entry name" value="WH-like_DNA-bd_sf"/>
</dbReference>
<dbReference type="Proteomes" id="UP001560267">
    <property type="component" value="Unassembled WGS sequence"/>
</dbReference>
<name>A0ABV3Y481_9ACTN</name>
<reference evidence="7 8" key="1">
    <citation type="submission" date="2024-07" db="EMBL/GenBank/DDBJ databases">
        <title>Draft Genome Sequence of Ferrimicrobium acidiphilum Strain YE2023, Isolated from a Pulp of Bioleach Reactor.</title>
        <authorList>
            <person name="Elkina Y.A."/>
            <person name="Bulaeva A.G."/>
            <person name="Beletsky A.V."/>
            <person name="Mardanov A.V."/>
        </authorList>
    </citation>
    <scope>NUCLEOTIDE SEQUENCE [LARGE SCALE GENOMIC DNA]</scope>
    <source>
        <strain evidence="7 8">YE2023</strain>
    </source>
</reference>
<dbReference type="RefSeq" id="WP_369084761.1">
    <property type="nucleotide sequence ID" value="NZ_JBFSHR010000049.1"/>
</dbReference>
<sequence>MSGVQLIDRLRDRGWRLSAQRRAVAEVLEGDNLHLSAEEIYQRARGRLDEISQATVYNTLRELVAMQELRVVAVEDGVKRYDPNVAVAHHHLLCTSCQTLTDVHPIGGDCVALGAEERSGYIITGMEILFKGVCPQCRAAGIS</sequence>
<dbReference type="InterPro" id="IPR036390">
    <property type="entry name" value="WH_DNA-bd_sf"/>
</dbReference>